<dbReference type="InterPro" id="IPR011009">
    <property type="entry name" value="Kinase-like_dom_sf"/>
</dbReference>
<evidence type="ECO:0000256" key="6">
    <source>
        <dbReference type="PROSITE-ProRule" id="PRU10141"/>
    </source>
</evidence>
<gene>
    <name evidence="11" type="ORF">KFL_000140010</name>
</gene>
<dbReference type="SMART" id="SM00220">
    <property type="entry name" value="S_TKc"/>
    <property type="match status" value="1"/>
</dbReference>
<reference evidence="11 12" key="1">
    <citation type="journal article" date="2014" name="Nat. Commun.">
        <title>Klebsormidium flaccidum genome reveals primary factors for plant terrestrial adaptation.</title>
        <authorList>
            <person name="Hori K."/>
            <person name="Maruyama F."/>
            <person name="Fujisawa T."/>
            <person name="Togashi T."/>
            <person name="Yamamoto N."/>
            <person name="Seo M."/>
            <person name="Sato S."/>
            <person name="Yamada T."/>
            <person name="Mori H."/>
            <person name="Tajima N."/>
            <person name="Moriyama T."/>
            <person name="Ikeuchi M."/>
            <person name="Watanabe M."/>
            <person name="Wada H."/>
            <person name="Kobayashi K."/>
            <person name="Saito M."/>
            <person name="Masuda T."/>
            <person name="Sasaki-Sekimoto Y."/>
            <person name="Mashiguchi K."/>
            <person name="Awai K."/>
            <person name="Shimojima M."/>
            <person name="Masuda S."/>
            <person name="Iwai M."/>
            <person name="Nobusawa T."/>
            <person name="Narise T."/>
            <person name="Kondo S."/>
            <person name="Saito H."/>
            <person name="Sato R."/>
            <person name="Murakawa M."/>
            <person name="Ihara Y."/>
            <person name="Oshima-Yamada Y."/>
            <person name="Ohtaka K."/>
            <person name="Satoh M."/>
            <person name="Sonobe K."/>
            <person name="Ishii M."/>
            <person name="Ohtani R."/>
            <person name="Kanamori-Sato M."/>
            <person name="Honoki R."/>
            <person name="Miyazaki D."/>
            <person name="Mochizuki H."/>
            <person name="Umetsu J."/>
            <person name="Higashi K."/>
            <person name="Shibata D."/>
            <person name="Kamiya Y."/>
            <person name="Sato N."/>
            <person name="Nakamura Y."/>
            <person name="Tabata S."/>
            <person name="Ida S."/>
            <person name="Kurokawa K."/>
            <person name="Ohta H."/>
        </authorList>
    </citation>
    <scope>NUCLEOTIDE SEQUENCE [LARGE SCALE GENOMIC DNA]</scope>
    <source>
        <strain evidence="11 12">NIES-2285</strain>
    </source>
</reference>
<dbReference type="PANTHER" id="PTHR44329">
    <property type="entry name" value="SERINE/THREONINE-PROTEIN KINASE TNNI3K-RELATED"/>
    <property type="match status" value="1"/>
</dbReference>
<evidence type="ECO:0000259" key="10">
    <source>
        <dbReference type="PROSITE" id="PS50089"/>
    </source>
</evidence>
<comment type="similarity">
    <text evidence="7">Belongs to the protein kinase superfamily.</text>
</comment>
<dbReference type="GO" id="GO:0007165">
    <property type="term" value="P:signal transduction"/>
    <property type="evidence" value="ECO:0000318"/>
    <property type="project" value="GO_Central"/>
</dbReference>
<evidence type="ECO:0000256" key="3">
    <source>
        <dbReference type="ARBA" id="ARBA00022777"/>
    </source>
</evidence>
<dbReference type="PROSITE" id="PS50011">
    <property type="entry name" value="PROTEIN_KINASE_DOM"/>
    <property type="match status" value="1"/>
</dbReference>
<evidence type="ECO:0000256" key="1">
    <source>
        <dbReference type="ARBA" id="ARBA00022679"/>
    </source>
</evidence>
<dbReference type="Gene3D" id="3.30.200.20">
    <property type="entry name" value="Phosphorylase Kinase, domain 1"/>
    <property type="match status" value="1"/>
</dbReference>
<evidence type="ECO:0000313" key="11">
    <source>
        <dbReference type="EMBL" id="GAQ78482.1"/>
    </source>
</evidence>
<dbReference type="OrthoDB" id="4062651at2759"/>
<dbReference type="OMA" id="HACVCET"/>
<dbReference type="FunFam" id="3.30.200.20:FF:000180">
    <property type="entry name" value="serine/threonine-protein kinase STY46-like"/>
    <property type="match status" value="1"/>
</dbReference>
<dbReference type="GO" id="GO:0004674">
    <property type="term" value="F:protein serine/threonine kinase activity"/>
    <property type="evidence" value="ECO:0000318"/>
    <property type="project" value="GO_Central"/>
</dbReference>
<name>A0A1Y1HLE9_KLENI</name>
<dbReference type="Pfam" id="PF13920">
    <property type="entry name" value="zf-C3HC4_3"/>
    <property type="match status" value="1"/>
</dbReference>
<feature type="binding site" evidence="6">
    <location>
        <position position="184"/>
    </location>
    <ligand>
        <name>ATP</name>
        <dbReference type="ChEBI" id="CHEBI:30616"/>
    </ligand>
</feature>
<feature type="domain" description="Protein kinase" evidence="9">
    <location>
        <begin position="157"/>
        <end position="402"/>
    </location>
</feature>
<evidence type="ECO:0000259" key="9">
    <source>
        <dbReference type="PROSITE" id="PS50011"/>
    </source>
</evidence>
<dbReference type="AlphaFoldDB" id="A0A1Y1HLE9"/>
<keyword evidence="1" id="KW-0808">Transferase</keyword>
<evidence type="ECO:0000256" key="5">
    <source>
        <dbReference type="PROSITE-ProRule" id="PRU00175"/>
    </source>
</evidence>
<dbReference type="PANTHER" id="PTHR44329:SF261">
    <property type="entry name" value="ZINC FINGER CONTAINING PROTEIN KINASE-RELATED"/>
    <property type="match status" value="1"/>
</dbReference>
<dbReference type="Proteomes" id="UP000054558">
    <property type="component" value="Unassembled WGS sequence"/>
</dbReference>
<feature type="region of interest" description="Disordered" evidence="8">
    <location>
        <begin position="19"/>
        <end position="40"/>
    </location>
</feature>
<dbReference type="Gene3D" id="1.10.510.10">
    <property type="entry name" value="Transferase(Phosphotransferase) domain 1"/>
    <property type="match status" value="1"/>
</dbReference>
<dbReference type="InterPro" id="IPR013083">
    <property type="entry name" value="Znf_RING/FYVE/PHD"/>
</dbReference>
<dbReference type="SUPFAM" id="SSF56112">
    <property type="entry name" value="Protein kinase-like (PK-like)"/>
    <property type="match status" value="1"/>
</dbReference>
<dbReference type="InterPro" id="IPR001841">
    <property type="entry name" value="Znf_RING"/>
</dbReference>
<dbReference type="Pfam" id="PF00069">
    <property type="entry name" value="Pkinase"/>
    <property type="match status" value="1"/>
</dbReference>
<dbReference type="InterPro" id="IPR051681">
    <property type="entry name" value="Ser/Thr_Kinases-Pseudokinases"/>
</dbReference>
<dbReference type="InterPro" id="IPR000719">
    <property type="entry name" value="Prot_kinase_dom"/>
</dbReference>
<keyword evidence="5" id="KW-0479">Metal-binding</keyword>
<evidence type="ECO:0000256" key="8">
    <source>
        <dbReference type="SAM" id="MobiDB-lite"/>
    </source>
</evidence>
<evidence type="ECO:0000256" key="7">
    <source>
        <dbReference type="RuleBase" id="RU000304"/>
    </source>
</evidence>
<keyword evidence="3 11" id="KW-0418">Kinase</keyword>
<accession>A0A1Y1HLE9</accession>
<sequence>MPHIESYYRRDGTYVRSHYRAPAGGGYASSSDDYDSDCDDLGGFEDGPWNLMFAPRGPTGFGGCSPVPPPEPQIVYVERPVYLPAPAPVAPAPVPVHTAPSAAQSRADVAGLVDALSGLNTRDRRPPGLDSGILSADLLQRLRTSGHIILFSDIGYNPEDDLVGEGSFGAVYKATWQTAAVALKKLRFQNITRHQLQDFTNEIRVLAAARHPHVVQFLGACVERPNLAVVTEFLGGGSLWDALHVLDVSTDWSREKRLDILRQACSGLLYLHHLGVTHRDVKSANLLLSADVTTCKVADFGLGRVRSGSAISSTRGGPRVIGTLLWAAPEILEGGTVDRNGYEEGGRVQLRGRLLRGERPNLPADLAPDVRSAIERAWDKDPARRPTTMGQLYCVLNGEPIPDTPGNSEPGTRSAVPATQRQRRCIVCLEGSPSAMVRPCRHTVTCQDCVLKIMERTGDGEAKCPVCRAAISDYVIGSYNESLVR</sequence>
<keyword evidence="5" id="KW-0862">Zinc</keyword>
<protein>
    <submittedName>
        <fullName evidence="11">Putative zinc finger containing protein kinase</fullName>
    </submittedName>
</protein>
<proteinExistence type="inferred from homology"/>
<evidence type="ECO:0000256" key="2">
    <source>
        <dbReference type="ARBA" id="ARBA00022741"/>
    </source>
</evidence>
<organism evidence="11 12">
    <name type="scientific">Klebsormidium nitens</name>
    <name type="common">Green alga</name>
    <name type="synonym">Ulothrix nitens</name>
    <dbReference type="NCBI Taxonomy" id="105231"/>
    <lineage>
        <taxon>Eukaryota</taxon>
        <taxon>Viridiplantae</taxon>
        <taxon>Streptophyta</taxon>
        <taxon>Klebsormidiophyceae</taxon>
        <taxon>Klebsormidiales</taxon>
        <taxon>Klebsormidiaceae</taxon>
        <taxon>Klebsormidium</taxon>
    </lineage>
</organism>
<dbReference type="GO" id="GO:0008270">
    <property type="term" value="F:zinc ion binding"/>
    <property type="evidence" value="ECO:0007669"/>
    <property type="project" value="UniProtKB-KW"/>
</dbReference>
<dbReference type="SMART" id="SM00184">
    <property type="entry name" value="RING"/>
    <property type="match status" value="1"/>
</dbReference>
<keyword evidence="7" id="KW-0723">Serine/threonine-protein kinase</keyword>
<dbReference type="PROSITE" id="PS00108">
    <property type="entry name" value="PROTEIN_KINASE_ST"/>
    <property type="match status" value="1"/>
</dbReference>
<dbReference type="PROSITE" id="PS50089">
    <property type="entry name" value="ZF_RING_2"/>
    <property type="match status" value="1"/>
</dbReference>
<keyword evidence="4 6" id="KW-0067">ATP-binding</keyword>
<evidence type="ECO:0000256" key="4">
    <source>
        <dbReference type="ARBA" id="ARBA00022840"/>
    </source>
</evidence>
<dbReference type="PROSITE" id="PS00107">
    <property type="entry name" value="PROTEIN_KINASE_ATP"/>
    <property type="match status" value="1"/>
</dbReference>
<evidence type="ECO:0000313" key="12">
    <source>
        <dbReference type="Proteomes" id="UP000054558"/>
    </source>
</evidence>
<dbReference type="STRING" id="105231.A0A1Y1HLE9"/>
<dbReference type="EMBL" id="DF236963">
    <property type="protein sequence ID" value="GAQ78482.1"/>
    <property type="molecule type" value="Genomic_DNA"/>
</dbReference>
<feature type="domain" description="RING-type" evidence="10">
    <location>
        <begin position="425"/>
        <end position="468"/>
    </location>
</feature>
<dbReference type="InterPro" id="IPR017441">
    <property type="entry name" value="Protein_kinase_ATP_BS"/>
</dbReference>
<keyword evidence="5" id="KW-0863">Zinc-finger</keyword>
<dbReference type="SUPFAM" id="SSF57850">
    <property type="entry name" value="RING/U-box"/>
    <property type="match status" value="1"/>
</dbReference>
<dbReference type="InterPro" id="IPR008271">
    <property type="entry name" value="Ser/Thr_kinase_AS"/>
</dbReference>
<keyword evidence="2 6" id="KW-0547">Nucleotide-binding</keyword>
<dbReference type="Gene3D" id="3.30.40.10">
    <property type="entry name" value="Zinc/RING finger domain, C3HC4 (zinc finger)"/>
    <property type="match status" value="1"/>
</dbReference>
<keyword evidence="12" id="KW-1185">Reference proteome</keyword>
<dbReference type="GO" id="GO:0005524">
    <property type="term" value="F:ATP binding"/>
    <property type="evidence" value="ECO:0007669"/>
    <property type="project" value="UniProtKB-UniRule"/>
</dbReference>